<keyword evidence="4 6" id="KW-1133">Transmembrane helix</keyword>
<dbReference type="RefSeq" id="WP_346335481.1">
    <property type="nucleotide sequence ID" value="NZ_JBBYXI010000001.1"/>
</dbReference>
<reference evidence="7 8" key="1">
    <citation type="submission" date="2024-04" db="EMBL/GenBank/DDBJ databases">
        <title>A novel species isolated from cricket.</title>
        <authorList>
            <person name="Wang H.-C."/>
        </authorList>
    </citation>
    <scope>NUCLEOTIDE SEQUENCE [LARGE SCALE GENOMIC DNA]</scope>
    <source>
        <strain evidence="7 8">WL0021</strain>
    </source>
</reference>
<gene>
    <name evidence="7" type="ORF">WJT86_00225</name>
</gene>
<feature type="transmembrane region" description="Helical" evidence="6">
    <location>
        <begin position="142"/>
        <end position="168"/>
    </location>
</feature>
<evidence type="ECO:0000256" key="3">
    <source>
        <dbReference type="ARBA" id="ARBA00022692"/>
    </source>
</evidence>
<accession>A0ABV0BH80</accession>
<evidence type="ECO:0000256" key="4">
    <source>
        <dbReference type="ARBA" id="ARBA00022989"/>
    </source>
</evidence>
<proteinExistence type="predicted"/>
<sequence>MSILRYVPIPRIDPLTLRSANFAFRTMLASLLALYIALYLQLDEPHWAAVTVWVVGQPMRGMALLKSYYRFLGTVAGTVMAITLTAFFAQSGTLFIFYFACWIALCTMVATLLRNFKAYGAVLAGYTCGIIALNAYGKPDEIFDIAVARVTCIFLGIALEALVAAVFVKSTPQTALLARLRTICSDTAAFASAAINGDTQSDSDKAQRILRDIVILDAAVSYAAAEDQNIRRRAGVLRQVIVSVMTAVSAAEALGRHLAKHNQVPTVLQNRLQRASIALHNVTPENADKSVREISALYEEMQQTDWRRIELSDKPDAKVYFVSSRFSDMFGALASALQKTEDFFAGRSVSGRADISFHRDYNAARVNALRAFIAVISAGAFWYASGWSHGQNFTRLVAVVCALYATRDNPVIGSRNFFNGALVAGAAAGLCHIFILPGINGFPLLAMLLAPFMIAGGMLMVRPKTAGIATAFNIFFISLFGISNNARYPFEEFLNDLIPLICGVGISVIVFMVFFPLNLEKRRFNIQRSVLRDIAKLAQPHNRMQENRWCSRMADRLSLLSAIRPPGNNNSLMERIIAANEIGVQTIRLREISRNPEIPSICQQAMAQSLQALTWFPYLGLIPDVHTGSLFDFSLYISRLKHGSQMPDSHWLRQSLKQNARELDMYLTHTDNAELVTELKQELLQAIAAQREIAEIIEFHYMDEALSATPPSTDLAREINA</sequence>
<protein>
    <submittedName>
        <fullName evidence="7">FUSC family protein</fullName>
    </submittedName>
</protein>
<feature type="transmembrane region" description="Helical" evidence="6">
    <location>
        <begin position="95"/>
        <end position="113"/>
    </location>
</feature>
<dbReference type="PANTHER" id="PTHR30509">
    <property type="entry name" value="P-HYDROXYBENZOIC ACID EFFLUX PUMP SUBUNIT-RELATED"/>
    <property type="match status" value="1"/>
</dbReference>
<dbReference type="Pfam" id="PF04632">
    <property type="entry name" value="FUSC"/>
    <property type="match status" value="1"/>
</dbReference>
<evidence type="ECO:0000256" key="5">
    <source>
        <dbReference type="ARBA" id="ARBA00023136"/>
    </source>
</evidence>
<evidence type="ECO:0000256" key="6">
    <source>
        <dbReference type="SAM" id="Phobius"/>
    </source>
</evidence>
<dbReference type="Proteomes" id="UP001418637">
    <property type="component" value="Unassembled WGS sequence"/>
</dbReference>
<feature type="transmembrane region" description="Helical" evidence="6">
    <location>
        <begin position="20"/>
        <end position="40"/>
    </location>
</feature>
<feature type="transmembrane region" description="Helical" evidence="6">
    <location>
        <begin position="417"/>
        <end position="436"/>
    </location>
</feature>
<organism evidence="7 8">
    <name type="scientific">Hohaiivirga grylli</name>
    <dbReference type="NCBI Taxonomy" id="3133970"/>
    <lineage>
        <taxon>Bacteria</taxon>
        <taxon>Pseudomonadati</taxon>
        <taxon>Pseudomonadota</taxon>
        <taxon>Alphaproteobacteria</taxon>
        <taxon>Hyphomicrobiales</taxon>
        <taxon>Methylobacteriaceae</taxon>
        <taxon>Hohaiivirga</taxon>
    </lineage>
</organism>
<keyword evidence="8" id="KW-1185">Reference proteome</keyword>
<feature type="transmembrane region" description="Helical" evidence="6">
    <location>
        <begin position="498"/>
        <end position="519"/>
    </location>
</feature>
<evidence type="ECO:0000256" key="2">
    <source>
        <dbReference type="ARBA" id="ARBA00022475"/>
    </source>
</evidence>
<keyword evidence="3 6" id="KW-0812">Transmembrane</keyword>
<dbReference type="PANTHER" id="PTHR30509:SF40">
    <property type="entry name" value="BLR3852 PROTEIN"/>
    <property type="match status" value="1"/>
</dbReference>
<keyword evidence="2" id="KW-1003">Cell membrane</keyword>
<comment type="subcellular location">
    <subcellularLocation>
        <location evidence="1">Cell membrane</location>
        <topology evidence="1">Multi-pass membrane protein</topology>
    </subcellularLocation>
</comment>
<keyword evidence="5 6" id="KW-0472">Membrane</keyword>
<evidence type="ECO:0000313" key="7">
    <source>
        <dbReference type="EMBL" id="MEN3929481.1"/>
    </source>
</evidence>
<feature type="transmembrane region" description="Helical" evidence="6">
    <location>
        <begin position="367"/>
        <end position="384"/>
    </location>
</feature>
<name>A0ABV0BH80_9HYPH</name>
<evidence type="ECO:0000256" key="1">
    <source>
        <dbReference type="ARBA" id="ARBA00004651"/>
    </source>
</evidence>
<feature type="transmembrane region" description="Helical" evidence="6">
    <location>
        <begin position="118"/>
        <end position="136"/>
    </location>
</feature>
<evidence type="ECO:0000313" key="8">
    <source>
        <dbReference type="Proteomes" id="UP001418637"/>
    </source>
</evidence>
<feature type="transmembrane region" description="Helical" evidence="6">
    <location>
        <begin position="468"/>
        <end position="486"/>
    </location>
</feature>
<feature type="transmembrane region" description="Helical" evidence="6">
    <location>
        <begin position="68"/>
        <end position="89"/>
    </location>
</feature>
<comment type="caution">
    <text evidence="7">The sequence shown here is derived from an EMBL/GenBank/DDBJ whole genome shotgun (WGS) entry which is preliminary data.</text>
</comment>
<dbReference type="EMBL" id="JBBYXI010000001">
    <property type="protein sequence ID" value="MEN3929481.1"/>
    <property type="molecule type" value="Genomic_DNA"/>
</dbReference>
<dbReference type="InterPro" id="IPR006726">
    <property type="entry name" value="PHBA_efflux_AaeB/fusaric-R"/>
</dbReference>